<dbReference type="CDD" id="cd10017">
    <property type="entry name" value="B3_DNA"/>
    <property type="match status" value="1"/>
</dbReference>
<evidence type="ECO:0000313" key="8">
    <source>
        <dbReference type="EMBL" id="KAF6163163.1"/>
    </source>
</evidence>
<keyword evidence="2" id="KW-0805">Transcription regulation</keyword>
<keyword evidence="6" id="KW-0175">Coiled coil</keyword>
<organism evidence="8 9">
    <name type="scientific">Kingdonia uniflora</name>
    <dbReference type="NCBI Taxonomy" id="39325"/>
    <lineage>
        <taxon>Eukaryota</taxon>
        <taxon>Viridiplantae</taxon>
        <taxon>Streptophyta</taxon>
        <taxon>Embryophyta</taxon>
        <taxon>Tracheophyta</taxon>
        <taxon>Spermatophyta</taxon>
        <taxon>Magnoliopsida</taxon>
        <taxon>Ranunculales</taxon>
        <taxon>Circaeasteraceae</taxon>
        <taxon>Kingdonia</taxon>
    </lineage>
</organism>
<dbReference type="InterPro" id="IPR015300">
    <property type="entry name" value="DNA-bd_pseudobarrel_sf"/>
</dbReference>
<evidence type="ECO:0000256" key="6">
    <source>
        <dbReference type="SAM" id="Coils"/>
    </source>
</evidence>
<evidence type="ECO:0000256" key="5">
    <source>
        <dbReference type="ARBA" id="ARBA00023242"/>
    </source>
</evidence>
<evidence type="ECO:0000256" key="1">
    <source>
        <dbReference type="ARBA" id="ARBA00004123"/>
    </source>
</evidence>
<evidence type="ECO:0000259" key="7">
    <source>
        <dbReference type="PROSITE" id="PS50863"/>
    </source>
</evidence>
<accession>A0A7J7N7V2</accession>
<sequence length="576" mass="66151">MMERNTSFYTDLIGDFSNKLILPCNFVKHFSGTVEILGSNVKLINPNGVCWVEKIEEDEDGFVCKRGWDEFVRGYLLEFGDYLLNVDESNKEKIGDNVHVVLSSRESSGSSVHVIVSVDIDEGESRDNGKCSRMSGRCRNNVLKIMTDQTGQDDSQVKKTRKSDVFLQAESDSWQQIHDINGIVKRMEEGEKVNSVFEHAIKVLSRRENISDTRDDENVLWHVGVDMMEVCCISLVEYLEIEDAYNILILNPKHNIKWQKYGYRRGLFKFEISFLKENKILQMKILQSESVKEKAFALDKIKRPLYEKHPMTKFTWTLSEDIDTLMNGKNEDMQLLLEKEFKSKKLASVHAECLTDTWMGKDRWAFIDLSTCPFSWGPSVGGEGVCTEVSLPNVEKTIGAVAEITEDEAENHLQEIDIYELLALKHCKGRNVKLALCEELDKRMRDLKNEIQSFEGEEYDEAHKRKAEEALKRMENWNMFSDTYEEFLNYTIARDTFPGHLGTTLWGSMGPIISPSVTDGAFHYYETVSFQLFFITQEKVGHIKKLPVDLKALMDGLSSLLLPAQRPMFSSHMLPL</sequence>
<evidence type="ECO:0000256" key="4">
    <source>
        <dbReference type="ARBA" id="ARBA00023163"/>
    </source>
</evidence>
<proteinExistence type="predicted"/>
<dbReference type="Proteomes" id="UP000541444">
    <property type="component" value="Unassembled WGS sequence"/>
</dbReference>
<comment type="subcellular location">
    <subcellularLocation>
        <location evidence="1">Nucleus</location>
    </subcellularLocation>
</comment>
<dbReference type="GO" id="GO:0003677">
    <property type="term" value="F:DNA binding"/>
    <property type="evidence" value="ECO:0007669"/>
    <property type="project" value="UniProtKB-KW"/>
</dbReference>
<dbReference type="PANTHER" id="PTHR31515:SF2">
    <property type="entry name" value="TRANSMEMBRANE PROTEIN"/>
    <property type="match status" value="1"/>
</dbReference>
<name>A0A7J7N7V2_9MAGN</name>
<dbReference type="InterPro" id="IPR003340">
    <property type="entry name" value="B3_DNA-bd"/>
</dbReference>
<gene>
    <name evidence="8" type="ORF">GIB67_025027</name>
</gene>
<dbReference type="Gene3D" id="2.40.330.10">
    <property type="entry name" value="DNA-binding pseudobarrel domain"/>
    <property type="match status" value="1"/>
</dbReference>
<evidence type="ECO:0000256" key="2">
    <source>
        <dbReference type="ARBA" id="ARBA00023015"/>
    </source>
</evidence>
<dbReference type="InterPro" id="IPR057228">
    <property type="entry name" value="DUF7906"/>
</dbReference>
<dbReference type="AlphaFoldDB" id="A0A7J7N7V2"/>
<reference evidence="8 9" key="1">
    <citation type="journal article" date="2020" name="IScience">
        <title>Genome Sequencing of the Endangered Kingdonia uniflora (Circaeasteraceae, Ranunculales) Reveals Potential Mechanisms of Evolutionary Specialization.</title>
        <authorList>
            <person name="Sun Y."/>
            <person name="Deng T."/>
            <person name="Zhang A."/>
            <person name="Moore M.J."/>
            <person name="Landis J.B."/>
            <person name="Lin N."/>
            <person name="Zhang H."/>
            <person name="Zhang X."/>
            <person name="Huang J."/>
            <person name="Zhang X."/>
            <person name="Sun H."/>
            <person name="Wang H."/>
        </authorList>
    </citation>
    <scope>NUCLEOTIDE SEQUENCE [LARGE SCALE GENOMIC DNA]</scope>
    <source>
        <strain evidence="8">TB1705</strain>
        <tissue evidence="8">Leaf</tissue>
    </source>
</reference>
<comment type="caution">
    <text evidence="8">The sequence shown here is derived from an EMBL/GenBank/DDBJ whole genome shotgun (WGS) entry which is preliminary data.</text>
</comment>
<dbReference type="GO" id="GO:0005634">
    <property type="term" value="C:nucleus"/>
    <property type="evidence" value="ECO:0007669"/>
    <property type="project" value="UniProtKB-SubCell"/>
</dbReference>
<evidence type="ECO:0000313" key="9">
    <source>
        <dbReference type="Proteomes" id="UP000541444"/>
    </source>
</evidence>
<dbReference type="PROSITE" id="PS50863">
    <property type="entry name" value="B3"/>
    <property type="match status" value="1"/>
</dbReference>
<dbReference type="OrthoDB" id="16573at2759"/>
<evidence type="ECO:0000256" key="3">
    <source>
        <dbReference type="ARBA" id="ARBA00023125"/>
    </source>
</evidence>
<dbReference type="Pfam" id="PF25483">
    <property type="entry name" value="DUF7906"/>
    <property type="match status" value="1"/>
</dbReference>
<dbReference type="SUPFAM" id="SSF101936">
    <property type="entry name" value="DNA-binding pseudobarrel domain"/>
    <property type="match status" value="1"/>
</dbReference>
<dbReference type="EMBL" id="JACGCM010000999">
    <property type="protein sequence ID" value="KAF6163163.1"/>
    <property type="molecule type" value="Genomic_DNA"/>
</dbReference>
<protein>
    <recommendedName>
        <fullName evidence="7">TF-B3 domain-containing protein</fullName>
    </recommendedName>
</protein>
<feature type="domain" description="TF-B3" evidence="7">
    <location>
        <begin position="5"/>
        <end position="106"/>
    </location>
</feature>
<dbReference type="PANTHER" id="PTHR31515">
    <property type="entry name" value="TRANSMEMBRANE PROTEIN-RELATED"/>
    <property type="match status" value="1"/>
</dbReference>
<keyword evidence="5" id="KW-0539">Nucleus</keyword>
<feature type="coiled-coil region" evidence="6">
    <location>
        <begin position="402"/>
        <end position="457"/>
    </location>
</feature>
<keyword evidence="4" id="KW-0804">Transcription</keyword>
<keyword evidence="9" id="KW-1185">Reference proteome</keyword>
<keyword evidence="3" id="KW-0238">DNA-binding</keyword>